<evidence type="ECO:0000313" key="2">
    <source>
        <dbReference type="Proteomes" id="UP000261166"/>
    </source>
</evidence>
<dbReference type="AlphaFoldDB" id="A0A3E3I8E9"/>
<gene>
    <name evidence="1" type="ORF">DWY69_28440</name>
</gene>
<sequence length="87" mass="10322">MPPRRKIFILILHERKTVSAERIAMFFCYIQYTRTHKKKKQGKYRKGKAALQFRQGCRCCLPKAGRAAQKGSMQYAAWTMKGRRKRK</sequence>
<organism evidence="1 2">
    <name type="scientific">Eisenbergiella massiliensis</name>
    <dbReference type="NCBI Taxonomy" id="1720294"/>
    <lineage>
        <taxon>Bacteria</taxon>
        <taxon>Bacillati</taxon>
        <taxon>Bacillota</taxon>
        <taxon>Clostridia</taxon>
        <taxon>Lachnospirales</taxon>
        <taxon>Lachnospiraceae</taxon>
        <taxon>Eisenbergiella</taxon>
    </lineage>
</organism>
<proteinExistence type="predicted"/>
<accession>A0A3E3I8E9</accession>
<comment type="caution">
    <text evidence="1">The sequence shown here is derived from an EMBL/GenBank/DDBJ whole genome shotgun (WGS) entry which is preliminary data.</text>
</comment>
<protein>
    <submittedName>
        <fullName evidence="1">Uncharacterized protein</fullName>
    </submittedName>
</protein>
<reference evidence="1 2" key="1">
    <citation type="submission" date="2018-08" db="EMBL/GenBank/DDBJ databases">
        <title>A genome reference for cultivated species of the human gut microbiota.</title>
        <authorList>
            <person name="Zou Y."/>
            <person name="Xue W."/>
            <person name="Luo G."/>
        </authorList>
    </citation>
    <scope>NUCLEOTIDE SEQUENCE [LARGE SCALE GENOMIC DNA]</scope>
    <source>
        <strain evidence="1 2">AF26-4BH</strain>
    </source>
</reference>
<dbReference type="EMBL" id="QVLU01000046">
    <property type="protein sequence ID" value="RGE63346.1"/>
    <property type="molecule type" value="Genomic_DNA"/>
</dbReference>
<evidence type="ECO:0000313" key="1">
    <source>
        <dbReference type="EMBL" id="RGE63346.1"/>
    </source>
</evidence>
<name>A0A3E3I8E9_9FIRM</name>
<dbReference type="Proteomes" id="UP000261166">
    <property type="component" value="Unassembled WGS sequence"/>
</dbReference>